<keyword evidence="1" id="KW-0732">Signal</keyword>
<protein>
    <recommendedName>
        <fullName evidence="4">Secreted protein</fullName>
    </recommendedName>
</protein>
<evidence type="ECO:0008006" key="4">
    <source>
        <dbReference type="Google" id="ProtNLM"/>
    </source>
</evidence>
<organism evidence="2 3">
    <name type="scientific">Heterodera trifolii</name>
    <dbReference type="NCBI Taxonomy" id="157864"/>
    <lineage>
        <taxon>Eukaryota</taxon>
        <taxon>Metazoa</taxon>
        <taxon>Ecdysozoa</taxon>
        <taxon>Nematoda</taxon>
        <taxon>Chromadorea</taxon>
        <taxon>Rhabditida</taxon>
        <taxon>Tylenchina</taxon>
        <taxon>Tylenchomorpha</taxon>
        <taxon>Tylenchoidea</taxon>
        <taxon>Heteroderidae</taxon>
        <taxon>Heteroderinae</taxon>
        <taxon>Heterodera</taxon>
    </lineage>
</organism>
<gene>
    <name evidence="2" type="ORF">niasHT_009597</name>
</gene>
<feature type="chain" id="PRO_5044851068" description="Secreted protein" evidence="1">
    <location>
        <begin position="19"/>
        <end position="134"/>
    </location>
</feature>
<keyword evidence="3" id="KW-1185">Reference proteome</keyword>
<evidence type="ECO:0000313" key="3">
    <source>
        <dbReference type="Proteomes" id="UP001620626"/>
    </source>
</evidence>
<comment type="caution">
    <text evidence="2">The sequence shown here is derived from an EMBL/GenBank/DDBJ whole genome shotgun (WGS) entry which is preliminary data.</text>
</comment>
<reference evidence="2 3" key="1">
    <citation type="submission" date="2024-10" db="EMBL/GenBank/DDBJ databases">
        <authorList>
            <person name="Kim D."/>
        </authorList>
    </citation>
    <scope>NUCLEOTIDE SEQUENCE [LARGE SCALE GENOMIC DNA]</scope>
    <source>
        <strain evidence="2">BH-2024</strain>
    </source>
</reference>
<dbReference type="Proteomes" id="UP001620626">
    <property type="component" value="Unassembled WGS sequence"/>
</dbReference>
<evidence type="ECO:0000313" key="2">
    <source>
        <dbReference type="EMBL" id="KAL3122700.1"/>
    </source>
</evidence>
<evidence type="ECO:0000256" key="1">
    <source>
        <dbReference type="SAM" id="SignalP"/>
    </source>
</evidence>
<name>A0ABD2M587_9BILA</name>
<feature type="signal peptide" evidence="1">
    <location>
        <begin position="1"/>
        <end position="18"/>
    </location>
</feature>
<dbReference type="AlphaFoldDB" id="A0ABD2M587"/>
<dbReference type="EMBL" id="JBICBT010000130">
    <property type="protein sequence ID" value="KAL3122700.1"/>
    <property type="molecule type" value="Genomic_DNA"/>
</dbReference>
<proteinExistence type="predicted"/>
<sequence length="134" mass="15464">MIFIHLFIFCVFGNFCLCNRQHRPSTVTERRERVLQGAIARNSTTDGVWQRNWAVFRSLWASLRISKLSLLRKGVWSTERPFATSLFRSPALPPTEANRLTIEIVKVWPFRLLSGVQRVVTTAHGQAKRTHCGR</sequence>
<accession>A0ABD2M587</accession>